<keyword evidence="3 9" id="KW-1003">Cell membrane</keyword>
<dbReference type="Pfam" id="PF00459">
    <property type="entry name" value="Inositol_P"/>
    <property type="match status" value="1"/>
</dbReference>
<feature type="binding site" evidence="9">
    <location>
        <position position="104"/>
    </location>
    <ligand>
        <name>Mg(2+)</name>
        <dbReference type="ChEBI" id="CHEBI:18420"/>
        <label>2</label>
    </ligand>
</feature>
<dbReference type="GO" id="GO:0046854">
    <property type="term" value="P:phosphatidylinositol phosphate biosynthetic process"/>
    <property type="evidence" value="ECO:0007669"/>
    <property type="project" value="InterPro"/>
</dbReference>
<accession>A0A7W9C4Y3</accession>
<evidence type="ECO:0000256" key="5">
    <source>
        <dbReference type="ARBA" id="ARBA00022723"/>
    </source>
</evidence>
<keyword evidence="12" id="KW-1185">Reference proteome</keyword>
<feature type="binding site" evidence="9">
    <location>
        <position position="84"/>
    </location>
    <ligand>
        <name>Mg(2+)</name>
        <dbReference type="ChEBI" id="CHEBI:18420"/>
        <label>1</label>
    </ligand>
</feature>
<dbReference type="GO" id="GO:0050427">
    <property type="term" value="P:3'-phosphoadenosine 5'-phosphosulfate metabolic process"/>
    <property type="evidence" value="ECO:0007669"/>
    <property type="project" value="TreeGrafter"/>
</dbReference>
<dbReference type="GO" id="GO:0008441">
    <property type="term" value="F:3'(2'),5'-bisphosphate nucleotidase activity"/>
    <property type="evidence" value="ECO:0007669"/>
    <property type="project" value="UniProtKB-UniRule"/>
</dbReference>
<evidence type="ECO:0000256" key="7">
    <source>
        <dbReference type="ARBA" id="ARBA00022842"/>
    </source>
</evidence>
<protein>
    <recommendedName>
        <fullName evidence="9">3'(2'),5'-bisphosphate nucleotidase CysQ</fullName>
        <ecNumber evidence="9">3.1.3.7</ecNumber>
    </recommendedName>
    <alternativeName>
        <fullName evidence="9">3'(2'),5-bisphosphonucleoside 3'(2')-phosphohydrolase</fullName>
    </alternativeName>
    <alternativeName>
        <fullName evidence="9">3'-phosphoadenosine 5'-phosphate phosphatase</fullName>
        <shortName evidence="9">PAP phosphatase</shortName>
    </alternativeName>
</protein>
<evidence type="ECO:0000256" key="2">
    <source>
        <dbReference type="ARBA" id="ARBA00005289"/>
    </source>
</evidence>
<feature type="binding site" evidence="9">
    <location>
        <position position="104"/>
    </location>
    <ligand>
        <name>Mg(2+)</name>
        <dbReference type="ChEBI" id="CHEBI:18420"/>
        <label>1</label>
    </ligand>
</feature>
<evidence type="ECO:0000256" key="3">
    <source>
        <dbReference type="ARBA" id="ARBA00022475"/>
    </source>
</evidence>
<feature type="binding site" evidence="10">
    <location>
        <position position="240"/>
    </location>
    <ligand>
        <name>Mg(2+)</name>
        <dbReference type="ChEBI" id="CHEBI:18420"/>
        <label>1</label>
        <note>catalytic</note>
    </ligand>
</feature>
<dbReference type="Proteomes" id="UP000527324">
    <property type="component" value="Unassembled WGS sequence"/>
</dbReference>
<feature type="binding site" evidence="10">
    <location>
        <position position="84"/>
    </location>
    <ligand>
        <name>Mg(2+)</name>
        <dbReference type="ChEBI" id="CHEBI:18420"/>
        <label>1</label>
        <note>catalytic</note>
    </ligand>
</feature>
<keyword evidence="6 9" id="KW-0378">Hydrolase</keyword>
<evidence type="ECO:0000256" key="6">
    <source>
        <dbReference type="ARBA" id="ARBA00022801"/>
    </source>
</evidence>
<feature type="binding site" evidence="10">
    <location>
        <position position="106"/>
    </location>
    <ligand>
        <name>Mg(2+)</name>
        <dbReference type="ChEBI" id="CHEBI:18420"/>
        <label>1</label>
        <note>catalytic</note>
    </ligand>
</feature>
<dbReference type="PROSITE" id="PS00630">
    <property type="entry name" value="IMP_2"/>
    <property type="match status" value="1"/>
</dbReference>
<keyword evidence="7 9" id="KW-0460">Magnesium</keyword>
<feature type="binding site" evidence="9">
    <location>
        <position position="240"/>
    </location>
    <ligand>
        <name>substrate</name>
    </ligand>
</feature>
<evidence type="ECO:0000313" key="11">
    <source>
        <dbReference type="EMBL" id="MBB5739100.1"/>
    </source>
</evidence>
<comment type="function">
    <text evidence="9">Converts adenosine-3',5'-bisphosphate (PAP) to AMP.</text>
</comment>
<comment type="subcellular location">
    <subcellularLocation>
        <location evidence="9">Cell inner membrane</location>
        <topology evidence="9">Peripheral membrane protein</topology>
        <orientation evidence="9">Cytoplasmic side</orientation>
    </subcellularLocation>
</comment>
<keyword evidence="5 9" id="KW-0479">Metal-binding</keyword>
<dbReference type="PRINTS" id="PR00377">
    <property type="entry name" value="IMPHPHTASES"/>
</dbReference>
<gene>
    <name evidence="9" type="primary">cysQ</name>
    <name evidence="11" type="ORF">GGQ93_000791</name>
</gene>
<evidence type="ECO:0000313" key="12">
    <source>
        <dbReference type="Proteomes" id="UP000527324"/>
    </source>
</evidence>
<feature type="binding site" evidence="9">
    <location>
        <position position="107"/>
    </location>
    <ligand>
        <name>Mg(2+)</name>
        <dbReference type="ChEBI" id="CHEBI:18420"/>
        <label>2</label>
    </ligand>
</feature>
<dbReference type="PANTHER" id="PTHR43028:SF5">
    <property type="entry name" value="3'(2'),5'-BISPHOSPHATE NUCLEOTIDASE 1"/>
    <property type="match status" value="1"/>
</dbReference>
<keyword evidence="4 9" id="KW-0997">Cell inner membrane</keyword>
<feature type="binding site" evidence="9">
    <location>
        <position position="84"/>
    </location>
    <ligand>
        <name>substrate</name>
    </ligand>
</feature>
<dbReference type="HAMAP" id="MF_02095">
    <property type="entry name" value="CysQ"/>
    <property type="match status" value="1"/>
</dbReference>
<reference evidence="11 12" key="1">
    <citation type="submission" date="2020-08" db="EMBL/GenBank/DDBJ databases">
        <title>Genomic Encyclopedia of Type Strains, Phase IV (KMG-IV): sequencing the most valuable type-strain genomes for metagenomic binning, comparative biology and taxonomic classification.</title>
        <authorList>
            <person name="Goeker M."/>
        </authorList>
    </citation>
    <scope>NUCLEOTIDE SEQUENCE [LARGE SCALE GENOMIC DNA]</scope>
    <source>
        <strain evidence="11 12">DSM 4731</strain>
    </source>
</reference>
<feature type="binding site" evidence="9">
    <location>
        <begin position="106"/>
        <end position="109"/>
    </location>
    <ligand>
        <name>substrate</name>
    </ligand>
</feature>
<evidence type="ECO:0000256" key="9">
    <source>
        <dbReference type="HAMAP-Rule" id="MF_02095"/>
    </source>
</evidence>
<dbReference type="EMBL" id="JACHOQ010000001">
    <property type="protein sequence ID" value="MBB5739100.1"/>
    <property type="molecule type" value="Genomic_DNA"/>
</dbReference>
<dbReference type="GO" id="GO:0005886">
    <property type="term" value="C:plasma membrane"/>
    <property type="evidence" value="ECO:0007669"/>
    <property type="project" value="UniProtKB-SubCell"/>
</dbReference>
<dbReference type="CDD" id="cd01638">
    <property type="entry name" value="CysQ"/>
    <property type="match status" value="1"/>
</dbReference>
<dbReference type="PANTHER" id="PTHR43028">
    <property type="entry name" value="3'(2'),5'-BISPHOSPHATE NUCLEOTIDASE 1"/>
    <property type="match status" value="1"/>
</dbReference>
<dbReference type="NCBIfam" id="TIGR01331">
    <property type="entry name" value="bisphos_cysQ"/>
    <property type="match status" value="1"/>
</dbReference>
<dbReference type="RefSeq" id="WP_183215195.1">
    <property type="nucleotide sequence ID" value="NZ_CAJFZW010000037.1"/>
</dbReference>
<dbReference type="InterPro" id="IPR050725">
    <property type="entry name" value="CysQ/Inositol_MonoPase"/>
</dbReference>
<evidence type="ECO:0000256" key="4">
    <source>
        <dbReference type="ARBA" id="ARBA00022519"/>
    </source>
</evidence>
<dbReference type="EC" id="3.1.3.7" evidence="9"/>
<keyword evidence="8 9" id="KW-0472">Membrane</keyword>
<organism evidence="11 12">
    <name type="scientific">Brevundimonas aurantiaca</name>
    <dbReference type="NCBI Taxonomy" id="74316"/>
    <lineage>
        <taxon>Bacteria</taxon>
        <taxon>Pseudomonadati</taxon>
        <taxon>Pseudomonadota</taxon>
        <taxon>Alphaproteobacteria</taxon>
        <taxon>Caulobacterales</taxon>
        <taxon>Caulobacteraceae</taxon>
        <taxon>Brevundimonas</taxon>
    </lineage>
</organism>
<dbReference type="InterPro" id="IPR000760">
    <property type="entry name" value="Inositol_monophosphatase-like"/>
</dbReference>
<comment type="cofactor">
    <cofactor evidence="9 10">
        <name>Mg(2+)</name>
        <dbReference type="ChEBI" id="CHEBI:18420"/>
    </cofactor>
</comment>
<dbReference type="PROSITE" id="PS00629">
    <property type="entry name" value="IMP_1"/>
    <property type="match status" value="1"/>
</dbReference>
<dbReference type="InterPro" id="IPR020583">
    <property type="entry name" value="Inositol_monoP_metal-BS"/>
</dbReference>
<feature type="binding site" evidence="10">
    <location>
        <position position="104"/>
    </location>
    <ligand>
        <name>Mg(2+)</name>
        <dbReference type="ChEBI" id="CHEBI:18420"/>
        <label>1</label>
        <note>catalytic</note>
    </ligand>
</feature>
<comment type="similarity">
    <text evidence="2 9">Belongs to the inositol monophosphatase superfamily. CysQ family.</text>
</comment>
<dbReference type="AlphaFoldDB" id="A0A7W9C4Y3"/>
<sequence length="280" mass="29614">MTTSPSPATPDKTLSRDLASGALALAIAEIAEDAARLILPYWRSDTAVETKSDDSPVTQADRAAEALILERLAALYPGVQTVAEEAVAESGAPAQAEDWFWLIDPLDGTKGFVRGGEAFTVNIALIHAGRPVAGVVTAPATATTWRTDAPGQGAFRRQFGEQQEGEAHSGAEWRPIKVRDRPAEGMALLSHSVTDEEAARLAARHGCTRWQGTDSSLKFCLIAEGRFDAYPRSGPTSEWDTAAGQAVLEAAGGRVLADDGQPLSYGKPRFLNGPFVAMGG</sequence>
<dbReference type="GO" id="GO:0000287">
    <property type="term" value="F:magnesium ion binding"/>
    <property type="evidence" value="ECO:0007669"/>
    <property type="project" value="UniProtKB-UniRule"/>
</dbReference>
<comment type="catalytic activity">
    <reaction evidence="1 9">
        <text>adenosine 3',5'-bisphosphate + H2O = AMP + phosphate</text>
        <dbReference type="Rhea" id="RHEA:10040"/>
        <dbReference type="ChEBI" id="CHEBI:15377"/>
        <dbReference type="ChEBI" id="CHEBI:43474"/>
        <dbReference type="ChEBI" id="CHEBI:58343"/>
        <dbReference type="ChEBI" id="CHEBI:456215"/>
        <dbReference type="EC" id="3.1.3.7"/>
    </reaction>
</comment>
<name>A0A7W9C4Y3_9CAUL</name>
<dbReference type="Gene3D" id="3.40.190.80">
    <property type="match status" value="1"/>
</dbReference>
<comment type="caution">
    <text evidence="11">The sequence shown here is derived from an EMBL/GenBank/DDBJ whole genome shotgun (WGS) entry which is preliminary data.</text>
</comment>
<dbReference type="GO" id="GO:0000103">
    <property type="term" value="P:sulfate assimilation"/>
    <property type="evidence" value="ECO:0007669"/>
    <property type="project" value="TreeGrafter"/>
</dbReference>
<feature type="binding site" evidence="9">
    <location>
        <position position="240"/>
    </location>
    <ligand>
        <name>Mg(2+)</name>
        <dbReference type="ChEBI" id="CHEBI:18420"/>
        <label>2</label>
    </ligand>
</feature>
<dbReference type="InterPro" id="IPR020550">
    <property type="entry name" value="Inositol_monophosphatase_CS"/>
</dbReference>
<evidence type="ECO:0000256" key="8">
    <source>
        <dbReference type="ARBA" id="ARBA00023136"/>
    </source>
</evidence>
<feature type="binding site" evidence="10">
    <location>
        <position position="107"/>
    </location>
    <ligand>
        <name>Mg(2+)</name>
        <dbReference type="ChEBI" id="CHEBI:18420"/>
        <label>1</label>
        <note>catalytic</note>
    </ligand>
</feature>
<feature type="binding site" evidence="9">
    <location>
        <position position="106"/>
    </location>
    <ligand>
        <name>Mg(2+)</name>
        <dbReference type="ChEBI" id="CHEBI:18420"/>
        <label>1</label>
    </ligand>
</feature>
<evidence type="ECO:0000256" key="10">
    <source>
        <dbReference type="PIRSR" id="PIRSR600760-2"/>
    </source>
</evidence>
<dbReference type="SUPFAM" id="SSF56655">
    <property type="entry name" value="Carbohydrate phosphatase"/>
    <property type="match status" value="1"/>
</dbReference>
<evidence type="ECO:0000256" key="1">
    <source>
        <dbReference type="ARBA" id="ARBA00001625"/>
    </source>
</evidence>
<dbReference type="InterPro" id="IPR006240">
    <property type="entry name" value="CysQ"/>
</dbReference>
<dbReference type="Gene3D" id="3.30.540.10">
    <property type="entry name" value="Fructose-1,6-Bisphosphatase, subunit A, domain 1"/>
    <property type="match status" value="1"/>
</dbReference>
<proteinExistence type="inferred from homology"/>